<keyword evidence="7" id="KW-0963">Cytoplasm</keyword>
<evidence type="ECO:0000256" key="8">
    <source>
        <dbReference type="ARBA" id="ARBA00022723"/>
    </source>
</evidence>
<dbReference type="PANTHER" id="PTHR12143">
    <property type="entry name" value="PEPTIDE N-GLYCANASE PNGASE -RELATED"/>
    <property type="match status" value="1"/>
</dbReference>
<evidence type="ECO:0000256" key="2">
    <source>
        <dbReference type="ARBA" id="ARBA00001947"/>
    </source>
</evidence>
<dbReference type="Pfam" id="PF09409">
    <property type="entry name" value="PUB"/>
    <property type="match status" value="1"/>
</dbReference>
<dbReference type="EC" id="3.5.1.52" evidence="5"/>
<dbReference type="InterPro" id="IPR018997">
    <property type="entry name" value="PUB_domain"/>
</dbReference>
<dbReference type="InterPro" id="IPR006588">
    <property type="entry name" value="Peptide_N_glycanase_PAW_dom"/>
</dbReference>
<dbReference type="PANTHER" id="PTHR12143:SF19">
    <property type="entry name" value="PEPTIDE-N(4)-(N-ACETYL-BETA-GLUCOSAMINYL)ASPARAGINE AMIDASE"/>
    <property type="match status" value="1"/>
</dbReference>
<comment type="subcellular location">
    <subcellularLocation>
        <location evidence="3">Cytoplasm</location>
    </subcellularLocation>
</comment>
<evidence type="ECO:0000256" key="13">
    <source>
        <dbReference type="PROSITE-ProRule" id="PRU00731"/>
    </source>
</evidence>
<dbReference type="GO" id="GO:0006516">
    <property type="term" value="P:glycoprotein catabolic process"/>
    <property type="evidence" value="ECO:0007669"/>
    <property type="project" value="InterPro"/>
</dbReference>
<dbReference type="Proteomes" id="UP000014760">
    <property type="component" value="Unassembled WGS sequence"/>
</dbReference>
<comment type="similarity">
    <text evidence="4 13">Belongs to the transglutaminase-like superfamily. PNGase family.</text>
</comment>
<reference evidence="15 17" key="2">
    <citation type="journal article" date="2013" name="Nature">
        <title>Insights into bilaterian evolution from three spiralian genomes.</title>
        <authorList>
            <person name="Simakov O."/>
            <person name="Marletaz F."/>
            <person name="Cho S.J."/>
            <person name="Edsinger-Gonzales E."/>
            <person name="Havlak P."/>
            <person name="Hellsten U."/>
            <person name="Kuo D.H."/>
            <person name="Larsson T."/>
            <person name="Lv J."/>
            <person name="Arendt D."/>
            <person name="Savage R."/>
            <person name="Osoegawa K."/>
            <person name="de Jong P."/>
            <person name="Grimwood J."/>
            <person name="Chapman J.A."/>
            <person name="Shapiro H."/>
            <person name="Aerts A."/>
            <person name="Otillar R.P."/>
            <person name="Terry A.Y."/>
            <person name="Boore J.L."/>
            <person name="Grigoriev I.V."/>
            <person name="Lindberg D.R."/>
            <person name="Seaver E.C."/>
            <person name="Weisblat D.A."/>
            <person name="Putnam N.H."/>
            <person name="Rokhsar D.S."/>
        </authorList>
    </citation>
    <scope>NUCLEOTIDE SEQUENCE</scope>
    <source>
        <strain evidence="15 17">I ESC-2004</strain>
    </source>
</reference>
<dbReference type="EMBL" id="KB303698">
    <property type="protein sequence ID" value="ELU02854.1"/>
    <property type="molecule type" value="Genomic_DNA"/>
</dbReference>
<dbReference type="InterPro" id="IPR038680">
    <property type="entry name" value="PAW_sf"/>
</dbReference>
<dbReference type="SMART" id="SM00580">
    <property type="entry name" value="PUG"/>
    <property type="match status" value="1"/>
</dbReference>
<organism evidence="15">
    <name type="scientific">Capitella teleta</name>
    <name type="common">Polychaete worm</name>
    <dbReference type="NCBI Taxonomy" id="283909"/>
    <lineage>
        <taxon>Eukaryota</taxon>
        <taxon>Metazoa</taxon>
        <taxon>Spiralia</taxon>
        <taxon>Lophotrochozoa</taxon>
        <taxon>Annelida</taxon>
        <taxon>Polychaeta</taxon>
        <taxon>Sedentaria</taxon>
        <taxon>Scolecida</taxon>
        <taxon>Capitellidae</taxon>
        <taxon>Capitella</taxon>
    </lineage>
</organism>
<evidence type="ECO:0000313" key="16">
    <source>
        <dbReference type="EnsemblMetazoa" id="CapteP133674"/>
    </source>
</evidence>
<dbReference type="InterPro" id="IPR038765">
    <property type="entry name" value="Papain-like_cys_pep_sf"/>
</dbReference>
<evidence type="ECO:0000256" key="10">
    <source>
        <dbReference type="ARBA" id="ARBA00022833"/>
    </source>
</evidence>
<evidence type="ECO:0000256" key="5">
    <source>
        <dbReference type="ARBA" id="ARBA00012158"/>
    </source>
</evidence>
<evidence type="ECO:0000256" key="1">
    <source>
        <dbReference type="ARBA" id="ARBA00001650"/>
    </source>
</evidence>
<dbReference type="Gene3D" id="2.20.25.10">
    <property type="match status" value="1"/>
</dbReference>
<dbReference type="SUPFAM" id="SSF143503">
    <property type="entry name" value="PUG domain-like"/>
    <property type="match status" value="1"/>
</dbReference>
<evidence type="ECO:0000256" key="6">
    <source>
        <dbReference type="ARBA" id="ARBA00018546"/>
    </source>
</evidence>
<dbReference type="FunFam" id="2.20.25.10:FF:000011">
    <property type="entry name" value="peptide-N(4)-(N-acetyl-beta- glucosaminyl)asparagine amidase"/>
    <property type="match status" value="1"/>
</dbReference>
<dbReference type="OrthoDB" id="409136at2759"/>
<evidence type="ECO:0000313" key="17">
    <source>
        <dbReference type="Proteomes" id="UP000014760"/>
    </source>
</evidence>
<dbReference type="OMA" id="ENHYCSQ"/>
<keyword evidence="10" id="KW-0862">Zinc</keyword>
<dbReference type="InterPro" id="IPR050883">
    <property type="entry name" value="PNGase"/>
</dbReference>
<dbReference type="GO" id="GO:0005634">
    <property type="term" value="C:nucleus"/>
    <property type="evidence" value="ECO:0007669"/>
    <property type="project" value="TreeGrafter"/>
</dbReference>
<dbReference type="InterPro" id="IPR008979">
    <property type="entry name" value="Galactose-bd-like_sf"/>
</dbReference>
<dbReference type="FunCoup" id="R7UA52">
    <property type="interactions" value="2086"/>
</dbReference>
<dbReference type="STRING" id="283909.R7UA52"/>
<dbReference type="InterPro" id="IPR002931">
    <property type="entry name" value="Transglutaminase-like"/>
</dbReference>
<comment type="function">
    <text evidence="11">Specifically deglycosylates the denatured form of N-linked glycoproteins in the cytoplasm and assists their proteasome-mediated degradation. Cleaves the beta-aspartyl-glucosamine (GlcNAc) of the glycan and the amide side chain of Asn, converting Asn to Asp. Prefers proteins containing high-mannose over those bearing complex type oligosaccharides. Can recognize misfolded proteins in the endoplasmic reticulum that are exported to the cytosol to be destroyed and deglycosylate them, while it has no activity toward native proteins. Deglycosylation is a prerequisite for subsequent proteasome-mediated degradation of some, but not all, misfolded glycoproteins.</text>
</comment>
<dbReference type="Pfam" id="PF01841">
    <property type="entry name" value="Transglut_core"/>
    <property type="match status" value="1"/>
</dbReference>
<proteinExistence type="inferred from homology"/>
<dbReference type="Pfam" id="PF04721">
    <property type="entry name" value="PAW"/>
    <property type="match status" value="1"/>
</dbReference>
<comment type="catalytic activity">
    <reaction evidence="1">
        <text>Hydrolysis of an N(4)-(acetyl-beta-D-glucosaminyl)asparagine residue in which the glucosamine residue may be further glycosylated, to yield a (substituted) N-acetyl-beta-D-glucosaminylamine and a peptide containing an aspartate residue.</text>
        <dbReference type="EC" id="3.5.1.52"/>
    </reaction>
</comment>
<sequence length="636" mass="72625">MSSELQFVSVDVLIKNPPPVFLDVADLLLKFANNILKDPTNQKYRKIRVGNPTVERRLLPVDGAIECLFEMGFQEDGEFFTFPVNGSLNNLRTLMGVLERKKREVENSSQSPPKPLVISHTQQSNQTATVASILPTLQSEVDFFKKLQGQMKHVKIYEDPVLKEAALRHIPVQRLKANVASKQISGSVDIRDLLLLELLAWFKKEFFQWVNSPACESCGASTTASGMGHPTQAELLYGAGRVELYVCSSCRRETRFPRYNHPGKLLETRRGRCGEWANCFTLCCRALDYEARYVLDWTDHVWTEVYSPSQKRWLHCDACENTCDKPLVYEVGWRKKLSYVIAFSKDEIVDVTWRYSCNHTDVLSRRHECRESWLVQTLFNVRKALQKDLSESRQNELQVRMVIELCEFLAEKKAGADEATGRESGSKAWRTARGEVGTQSIPKTIIQPTPEEIARGVIHVQYNCAHDFYTRGNTKVIGWQSLVLEAEDMARKEELDWEMVYLARKEGSDRAKISWKVDVSDAGCVLEKIEIGNLSTATYEDGQVVWRWCSGEACALVNPGMLNLMRSLQIDSITLLSADHVPIKIDDIKGNDQLTLTAELRRGKGNIAWQHTQLFRHSLNDNDFFPFDIKFFIKKI</sequence>
<keyword evidence="8" id="KW-0479">Metal-binding</keyword>
<reference evidence="17" key="1">
    <citation type="submission" date="2012-12" db="EMBL/GenBank/DDBJ databases">
        <authorList>
            <person name="Hellsten U."/>
            <person name="Grimwood J."/>
            <person name="Chapman J.A."/>
            <person name="Shapiro H."/>
            <person name="Aerts A."/>
            <person name="Otillar R.P."/>
            <person name="Terry A.Y."/>
            <person name="Boore J.L."/>
            <person name="Simakov O."/>
            <person name="Marletaz F."/>
            <person name="Cho S.-J."/>
            <person name="Edsinger-Gonzales E."/>
            <person name="Havlak P."/>
            <person name="Kuo D.-H."/>
            <person name="Larsson T."/>
            <person name="Lv J."/>
            <person name="Arendt D."/>
            <person name="Savage R."/>
            <person name="Osoegawa K."/>
            <person name="de Jong P."/>
            <person name="Lindberg D.R."/>
            <person name="Seaver E.C."/>
            <person name="Weisblat D.A."/>
            <person name="Putnam N.H."/>
            <person name="Grigoriev I.V."/>
            <person name="Rokhsar D.S."/>
        </authorList>
    </citation>
    <scope>NUCLEOTIDE SEQUENCE</scope>
    <source>
        <strain evidence="17">I ESC-2004</strain>
    </source>
</reference>
<evidence type="ECO:0000256" key="7">
    <source>
        <dbReference type="ARBA" id="ARBA00022490"/>
    </source>
</evidence>
<dbReference type="Gene3D" id="3.10.620.30">
    <property type="match status" value="1"/>
</dbReference>
<protein>
    <recommendedName>
        <fullName evidence="6">Peptide-N(4)-(N-acetyl-beta-glucosaminyl)asparagine amidase</fullName>
        <ecNumber evidence="5">3.5.1.52</ecNumber>
    </recommendedName>
    <alternativeName>
        <fullName evidence="12">Peptide:N-glycanase</fullName>
    </alternativeName>
</protein>
<evidence type="ECO:0000256" key="9">
    <source>
        <dbReference type="ARBA" id="ARBA00022801"/>
    </source>
</evidence>
<dbReference type="HOGENOM" id="CLU_030187_1_0_1"/>
<dbReference type="GO" id="GO:0046872">
    <property type="term" value="F:metal ion binding"/>
    <property type="evidence" value="ECO:0007669"/>
    <property type="project" value="UniProtKB-KW"/>
</dbReference>
<comment type="cofactor">
    <cofactor evidence="2">
        <name>Zn(2+)</name>
        <dbReference type="ChEBI" id="CHEBI:29105"/>
    </cofactor>
</comment>
<dbReference type="GO" id="GO:0005829">
    <property type="term" value="C:cytosol"/>
    <property type="evidence" value="ECO:0007669"/>
    <property type="project" value="TreeGrafter"/>
</dbReference>
<gene>
    <name evidence="15" type="ORF">CAPTEDRAFT_133674</name>
</gene>
<evidence type="ECO:0000259" key="14">
    <source>
        <dbReference type="PROSITE" id="PS51398"/>
    </source>
</evidence>
<feature type="domain" description="PAW" evidence="14">
    <location>
        <begin position="418"/>
        <end position="636"/>
    </location>
</feature>
<dbReference type="EMBL" id="AMQN01008664">
    <property type="status" value="NOT_ANNOTATED_CDS"/>
    <property type="molecule type" value="Genomic_DNA"/>
</dbReference>
<dbReference type="SUPFAM" id="SSF54001">
    <property type="entry name" value="Cysteine proteinases"/>
    <property type="match status" value="1"/>
</dbReference>
<evidence type="ECO:0000313" key="15">
    <source>
        <dbReference type="EMBL" id="ELU02854.1"/>
    </source>
</evidence>
<name>R7UA52_CAPTE</name>
<dbReference type="AlphaFoldDB" id="R7UA52"/>
<dbReference type="Gene3D" id="1.20.58.2190">
    <property type="match status" value="1"/>
</dbReference>
<keyword evidence="17" id="KW-1185">Reference proteome</keyword>
<dbReference type="EnsemblMetazoa" id="CapteT133674">
    <property type="protein sequence ID" value="CapteP133674"/>
    <property type="gene ID" value="CapteG133674"/>
</dbReference>
<dbReference type="SUPFAM" id="SSF49785">
    <property type="entry name" value="Galactose-binding domain-like"/>
    <property type="match status" value="1"/>
</dbReference>
<dbReference type="Gene3D" id="2.60.120.1020">
    <property type="entry name" value="Peptide N glycanase, PAW domain"/>
    <property type="match status" value="1"/>
</dbReference>
<dbReference type="GO" id="GO:0000224">
    <property type="term" value="F:peptide-N4-(N-acetyl-beta-glucosaminyl)asparagine amidase activity"/>
    <property type="evidence" value="ECO:0007669"/>
    <property type="project" value="UniProtKB-EC"/>
</dbReference>
<accession>R7UA52</accession>
<evidence type="ECO:0000256" key="12">
    <source>
        <dbReference type="ARBA" id="ARBA00032901"/>
    </source>
</evidence>
<evidence type="ECO:0000256" key="11">
    <source>
        <dbReference type="ARBA" id="ARBA00024870"/>
    </source>
</evidence>
<reference evidence="16" key="3">
    <citation type="submission" date="2015-06" db="UniProtKB">
        <authorList>
            <consortium name="EnsemblMetazoa"/>
        </authorList>
    </citation>
    <scope>IDENTIFICATION</scope>
</reference>
<keyword evidence="9" id="KW-0378">Hydrolase</keyword>
<evidence type="ECO:0000256" key="4">
    <source>
        <dbReference type="ARBA" id="ARBA00009390"/>
    </source>
</evidence>
<dbReference type="InterPro" id="IPR036339">
    <property type="entry name" value="PUB-like_dom_sf"/>
</dbReference>
<evidence type="ECO:0000256" key="3">
    <source>
        <dbReference type="ARBA" id="ARBA00004496"/>
    </source>
</evidence>
<dbReference type="SMART" id="SM00613">
    <property type="entry name" value="PAW"/>
    <property type="match status" value="1"/>
</dbReference>
<dbReference type="PROSITE" id="PS51398">
    <property type="entry name" value="PAW"/>
    <property type="match status" value="1"/>
</dbReference>
<dbReference type="SMART" id="SM00460">
    <property type="entry name" value="TGc"/>
    <property type="match status" value="1"/>
</dbReference>